<dbReference type="AlphaFoldDB" id="A0A0F9WA22"/>
<accession>A0A0F9WA22</accession>
<evidence type="ECO:0000313" key="1">
    <source>
        <dbReference type="EMBL" id="KKO74456.1"/>
    </source>
</evidence>
<dbReference type="EMBL" id="JPQZ01000069">
    <property type="protein sequence ID" value="KKO74456.1"/>
    <property type="molecule type" value="Genomic_DNA"/>
</dbReference>
<keyword evidence="2" id="KW-1185">Reference proteome</keyword>
<reference evidence="1 2" key="1">
    <citation type="journal article" date="2015" name="Environ. Microbiol.">
        <title>Genome analyses suggest the presence of polyploidy and recent human-driven expansions in eight global populations of the honeybee pathogen Nosema ceranae.</title>
        <authorList>
            <person name="Pelin A."/>
            <person name="Selman M."/>
            <person name="Aris-Brosou S."/>
            <person name="Farinelli L."/>
            <person name="Corradi N."/>
        </authorList>
    </citation>
    <scope>NUCLEOTIDE SEQUENCE [LARGE SCALE GENOMIC DNA]</scope>
    <source>
        <strain evidence="1 2">PA08 1199</strain>
    </source>
</reference>
<dbReference type="Proteomes" id="UP000034350">
    <property type="component" value="Unassembled WGS sequence"/>
</dbReference>
<evidence type="ECO:0000313" key="2">
    <source>
        <dbReference type="Proteomes" id="UP000034350"/>
    </source>
</evidence>
<name>A0A0F9WA22_9MICR</name>
<dbReference type="VEuPathDB" id="MicrosporidiaDB:NCER_101687"/>
<protein>
    <submittedName>
        <fullName evidence="1">Uncharacterized protein</fullName>
    </submittedName>
</protein>
<dbReference type="RefSeq" id="XP_024330198.1">
    <property type="nucleotide sequence ID" value="XM_024476238.1"/>
</dbReference>
<dbReference type="GeneID" id="36321190"/>
<gene>
    <name evidence="1" type="ORF">AAJ76_690004514</name>
</gene>
<comment type="caution">
    <text evidence="1">The sequence shown here is derived from an EMBL/GenBank/DDBJ whole genome shotgun (WGS) entry which is preliminary data.</text>
</comment>
<sequence>MFIRYECKFLALKMLLAMFLFCKLFAVDIQLIALKNLCNSIGLDGSCIIYRFDIYDGIKKIVIEEPIIINENNILVDEENIFAYKGIQKIFIKKDCILSSQPLLDNKPIDRDIFQQMLFAERLNVNLLRFDTLSEIFEYNVKHGTGPLPNSLLEIRRAIMKYSHDFTFLENDKSVFLNLVRGFLNYVLKYAYGMTKDSKLMKEVFELTNENFYNLNEEIIQLINFGAPDDFILGPEKYQVLKEIAKIY</sequence>
<organism evidence="1 2">
    <name type="scientific">Vairimorpha ceranae</name>
    <dbReference type="NCBI Taxonomy" id="40302"/>
    <lineage>
        <taxon>Eukaryota</taxon>
        <taxon>Fungi</taxon>
        <taxon>Fungi incertae sedis</taxon>
        <taxon>Microsporidia</taxon>
        <taxon>Nosematidae</taxon>
        <taxon>Vairimorpha</taxon>
    </lineage>
</organism>
<proteinExistence type="predicted"/>
<dbReference type="VEuPathDB" id="MicrosporidiaDB:AAJ76_690004514"/>
<dbReference type="VEuPathDB" id="MicrosporidiaDB:G9O61_00g004010"/>